<gene>
    <name evidence="1" type="ORF">H0235_012273</name>
</gene>
<name>A0A834NQN5_VESPE</name>
<dbReference type="EMBL" id="JACSDY010000011">
    <property type="protein sequence ID" value="KAF7415681.1"/>
    <property type="molecule type" value="Genomic_DNA"/>
</dbReference>
<reference evidence="1" key="1">
    <citation type="journal article" date="2020" name="G3 (Bethesda)">
        <title>High-Quality Assemblies for Three Invasive Social Wasps from the &lt;i&gt;Vespula&lt;/i&gt; Genus.</title>
        <authorList>
            <person name="Harrop T.W.R."/>
            <person name="Guhlin J."/>
            <person name="McLaughlin G.M."/>
            <person name="Permina E."/>
            <person name="Stockwell P."/>
            <person name="Gilligan J."/>
            <person name="Le Lec M.F."/>
            <person name="Gruber M.A.M."/>
            <person name="Quinn O."/>
            <person name="Lovegrove M."/>
            <person name="Duncan E.J."/>
            <person name="Remnant E.J."/>
            <person name="Van Eeckhoven J."/>
            <person name="Graham B."/>
            <person name="Knapp R.A."/>
            <person name="Langford K.W."/>
            <person name="Kronenberg Z."/>
            <person name="Press M.O."/>
            <person name="Eacker S.M."/>
            <person name="Wilson-Rankin E.E."/>
            <person name="Purcell J."/>
            <person name="Lester P.J."/>
            <person name="Dearden P.K."/>
        </authorList>
    </citation>
    <scope>NUCLEOTIDE SEQUENCE</scope>
    <source>
        <strain evidence="1">Volc-1</strain>
    </source>
</reference>
<keyword evidence="2" id="KW-1185">Reference proteome</keyword>
<protein>
    <submittedName>
        <fullName evidence="1">Uncharacterized protein</fullName>
    </submittedName>
</protein>
<dbReference type="AlphaFoldDB" id="A0A834NQN5"/>
<dbReference type="Proteomes" id="UP000600918">
    <property type="component" value="Unassembled WGS sequence"/>
</dbReference>
<evidence type="ECO:0000313" key="2">
    <source>
        <dbReference type="Proteomes" id="UP000600918"/>
    </source>
</evidence>
<comment type="caution">
    <text evidence="1">The sequence shown here is derived from an EMBL/GenBank/DDBJ whole genome shotgun (WGS) entry which is preliminary data.</text>
</comment>
<sequence>MDHIFPHIFIINFRKETKTTARFDDFPEFVFSKKTFDELNVDRVSVNTTGLRLPARVASVYSERIRESRPPRRCREEELGHSIEAYGILRLFERTTTLVENPFNIFDMLVGITSHPSLAALVDCPQPCHAVEDNESIRMDHDLGLDVHGTVEINACIMTPAALFHR</sequence>
<proteinExistence type="predicted"/>
<accession>A0A834NQN5</accession>
<organism evidence="1 2">
    <name type="scientific">Vespula pensylvanica</name>
    <name type="common">Western yellow jacket</name>
    <name type="synonym">Wasp</name>
    <dbReference type="NCBI Taxonomy" id="30213"/>
    <lineage>
        <taxon>Eukaryota</taxon>
        <taxon>Metazoa</taxon>
        <taxon>Ecdysozoa</taxon>
        <taxon>Arthropoda</taxon>
        <taxon>Hexapoda</taxon>
        <taxon>Insecta</taxon>
        <taxon>Pterygota</taxon>
        <taxon>Neoptera</taxon>
        <taxon>Endopterygota</taxon>
        <taxon>Hymenoptera</taxon>
        <taxon>Apocrita</taxon>
        <taxon>Aculeata</taxon>
        <taxon>Vespoidea</taxon>
        <taxon>Vespidae</taxon>
        <taxon>Vespinae</taxon>
        <taxon>Vespula</taxon>
    </lineage>
</organism>
<evidence type="ECO:0000313" key="1">
    <source>
        <dbReference type="EMBL" id="KAF7415681.1"/>
    </source>
</evidence>